<name>A0ABV9KR98_9BACT</name>
<keyword evidence="2" id="KW-1185">Reference proteome</keyword>
<accession>A0ABV9KR98</accession>
<dbReference type="EMBL" id="JBHSGN010000024">
    <property type="protein sequence ID" value="MFC4672717.1"/>
    <property type="molecule type" value="Genomic_DNA"/>
</dbReference>
<dbReference type="Proteomes" id="UP001596023">
    <property type="component" value="Unassembled WGS sequence"/>
</dbReference>
<evidence type="ECO:0000313" key="1">
    <source>
        <dbReference type="EMBL" id="MFC4672717.1"/>
    </source>
</evidence>
<comment type="caution">
    <text evidence="1">The sequence shown here is derived from an EMBL/GenBank/DDBJ whole genome shotgun (WGS) entry which is preliminary data.</text>
</comment>
<proteinExistence type="predicted"/>
<evidence type="ECO:0000313" key="2">
    <source>
        <dbReference type="Proteomes" id="UP001596023"/>
    </source>
</evidence>
<dbReference type="RefSeq" id="WP_379993914.1">
    <property type="nucleotide sequence ID" value="NZ_JBHSGN010000024.1"/>
</dbReference>
<gene>
    <name evidence="1" type="ORF">ACFO6W_03315</name>
</gene>
<reference evidence="2" key="1">
    <citation type="journal article" date="2019" name="Int. J. Syst. Evol. Microbiol.">
        <title>The Global Catalogue of Microorganisms (GCM) 10K type strain sequencing project: providing services to taxonomists for standard genome sequencing and annotation.</title>
        <authorList>
            <consortium name="The Broad Institute Genomics Platform"/>
            <consortium name="The Broad Institute Genome Sequencing Center for Infectious Disease"/>
            <person name="Wu L."/>
            <person name="Ma J."/>
        </authorList>
    </citation>
    <scope>NUCLEOTIDE SEQUENCE [LARGE SCALE GENOMIC DNA]</scope>
    <source>
        <strain evidence="2">CCUG 66188</strain>
    </source>
</reference>
<sequence length="200" mass="22806">MKKTKKITDEFWDFIEKYLPGYYKRDDILRHADLKLFIDGHESTVTGLTVEEAAVELSVLSLKITNEAIDAYTKGLGVECERCNSGKGNYCTHCGKLLPPQNQKLEELRTKYIKEIKEIIDQYGKFSTASIMADSSPIVKDDSYTTQLAEQFGADKVTLITYSKETDQEMGEEDVPYEKLSMKVLAKIHSLAIEWKEDNE</sequence>
<organism evidence="1 2">
    <name type="scientific">Dysgonomonas termitidis</name>
    <dbReference type="NCBI Taxonomy" id="1516126"/>
    <lineage>
        <taxon>Bacteria</taxon>
        <taxon>Pseudomonadati</taxon>
        <taxon>Bacteroidota</taxon>
        <taxon>Bacteroidia</taxon>
        <taxon>Bacteroidales</taxon>
        <taxon>Dysgonomonadaceae</taxon>
        <taxon>Dysgonomonas</taxon>
    </lineage>
</organism>
<protein>
    <submittedName>
        <fullName evidence="1">Uncharacterized protein</fullName>
    </submittedName>
</protein>